<feature type="region of interest" description="Disordered" evidence="1">
    <location>
        <begin position="268"/>
        <end position="308"/>
    </location>
</feature>
<reference evidence="2" key="1">
    <citation type="journal article" date="2020" name="bioRxiv">
        <title>Comparative genomics of Chlamydomonas.</title>
        <authorList>
            <person name="Craig R.J."/>
            <person name="Hasan A.R."/>
            <person name="Ness R.W."/>
            <person name="Keightley P.D."/>
        </authorList>
    </citation>
    <scope>NUCLEOTIDE SEQUENCE</scope>
    <source>
        <strain evidence="2">CCAP 11/70</strain>
    </source>
</reference>
<dbReference type="AlphaFoldDB" id="A0A835Y4I8"/>
<sequence>MKPAPRPSAEPSTCSEGLSPPLPREFGVEVNELNNVFSLIASYFLPSAPANTRSARLAQHGWQRGQWHGAARAVDGCGRSTSGWAASRKSAAGPTPPPPAAAPPAPEPSPTPAPAPVPDAEASSPVLSGCLPPIAGPTASFPVDAHDGCSSPLMPDLPPDACFRPSGSCAAHLPTRSSCSGAGALRPQLPLAESPCASNTGSPACSRRVSAVNGLTFTLARAGARPGTSASGSPAGLEWTARFSLSGVGEEDLFLSACVYPSSLLASPAPAGPAQVPAPRPSTPEQDQQPQRRPPPVQPQPQPQPQALEQPFPAQALPAPLLPAPSFPLAARPGPASLNRVAAAEQGPADSAASSRGGSWSGAVLAGGGGPDMVMPLPPSVPGCRTEDVCEMPRAWWWSAGAAAPSRPPSPVRPWDARPQGLPSSLMCPAAAPGGGPRRQPSSRLLVST</sequence>
<feature type="compositionally biased region" description="Pro residues" evidence="1">
    <location>
        <begin position="94"/>
        <end position="117"/>
    </location>
</feature>
<protein>
    <submittedName>
        <fullName evidence="2">Uncharacterized protein</fullName>
    </submittedName>
</protein>
<organism evidence="2 3">
    <name type="scientific">Edaphochlamys debaryana</name>
    <dbReference type="NCBI Taxonomy" id="47281"/>
    <lineage>
        <taxon>Eukaryota</taxon>
        <taxon>Viridiplantae</taxon>
        <taxon>Chlorophyta</taxon>
        <taxon>core chlorophytes</taxon>
        <taxon>Chlorophyceae</taxon>
        <taxon>CS clade</taxon>
        <taxon>Chlamydomonadales</taxon>
        <taxon>Chlamydomonadales incertae sedis</taxon>
        <taxon>Edaphochlamys</taxon>
    </lineage>
</organism>
<comment type="caution">
    <text evidence="2">The sequence shown here is derived from an EMBL/GenBank/DDBJ whole genome shotgun (WGS) entry which is preliminary data.</text>
</comment>
<evidence type="ECO:0000313" key="2">
    <source>
        <dbReference type="EMBL" id="KAG2492365.1"/>
    </source>
</evidence>
<feature type="region of interest" description="Disordered" evidence="1">
    <location>
        <begin position="1"/>
        <end position="23"/>
    </location>
</feature>
<feature type="compositionally biased region" description="Polar residues" evidence="1">
    <location>
        <begin position="440"/>
        <end position="449"/>
    </location>
</feature>
<feature type="region of interest" description="Disordered" evidence="1">
    <location>
        <begin position="401"/>
        <end position="449"/>
    </location>
</feature>
<feature type="compositionally biased region" description="Pro residues" evidence="1">
    <location>
        <begin position="292"/>
        <end position="304"/>
    </location>
</feature>
<dbReference type="EMBL" id="JAEHOE010000045">
    <property type="protein sequence ID" value="KAG2492365.1"/>
    <property type="molecule type" value="Genomic_DNA"/>
</dbReference>
<proteinExistence type="predicted"/>
<accession>A0A835Y4I8</accession>
<gene>
    <name evidence="2" type="ORF">HYH03_009313</name>
</gene>
<feature type="region of interest" description="Disordered" evidence="1">
    <location>
        <begin position="74"/>
        <end position="129"/>
    </location>
</feature>
<name>A0A835Y4I8_9CHLO</name>
<dbReference type="Proteomes" id="UP000612055">
    <property type="component" value="Unassembled WGS sequence"/>
</dbReference>
<keyword evidence="3" id="KW-1185">Reference proteome</keyword>
<feature type="region of interest" description="Disordered" evidence="1">
    <location>
        <begin position="341"/>
        <end position="365"/>
    </location>
</feature>
<evidence type="ECO:0000313" key="3">
    <source>
        <dbReference type="Proteomes" id="UP000612055"/>
    </source>
</evidence>
<evidence type="ECO:0000256" key="1">
    <source>
        <dbReference type="SAM" id="MobiDB-lite"/>
    </source>
</evidence>
<feature type="compositionally biased region" description="Low complexity" evidence="1">
    <location>
        <begin position="347"/>
        <end position="363"/>
    </location>
</feature>